<protein>
    <submittedName>
        <fullName evidence="7">FpoN protein</fullName>
        <ecNumber evidence="7">1.12.98.3</ecNumber>
    </submittedName>
</protein>
<feature type="transmembrane region" description="Helical" evidence="5">
    <location>
        <begin position="473"/>
        <end position="492"/>
    </location>
</feature>
<reference evidence="7 8" key="1">
    <citation type="journal article" date="2014" name="Appl. Environ. Microbiol.">
        <title>Comparative Genome Analysis of 'Candidatus Methanoplasma termitum' Indicates a New Mode of Energy Metabolism in the Seventh Order of Methanogens.</title>
        <authorList>
            <person name="Lang K."/>
            <person name="Schuldes J."/>
            <person name="Klingl A."/>
            <person name="Poehlein A."/>
            <person name="Daniel R."/>
            <person name="Brune A."/>
        </authorList>
    </citation>
    <scope>NUCLEOTIDE SEQUENCE [LARGE SCALE GENOMIC DNA]</scope>
    <source>
        <strain evidence="8">Mpt1</strain>
    </source>
</reference>
<dbReference type="GO" id="GO:0016020">
    <property type="term" value="C:membrane"/>
    <property type="evidence" value="ECO:0007669"/>
    <property type="project" value="UniProtKB-SubCell"/>
</dbReference>
<feature type="transmembrane region" description="Helical" evidence="5">
    <location>
        <begin position="268"/>
        <end position="285"/>
    </location>
</feature>
<dbReference type="GO" id="GO:0042773">
    <property type="term" value="P:ATP synthesis coupled electron transport"/>
    <property type="evidence" value="ECO:0007669"/>
    <property type="project" value="InterPro"/>
</dbReference>
<evidence type="ECO:0000256" key="2">
    <source>
        <dbReference type="ARBA" id="ARBA00022692"/>
    </source>
</evidence>
<dbReference type="EMBL" id="CP010070">
    <property type="protein sequence ID" value="AIZ57117.1"/>
    <property type="molecule type" value="Genomic_DNA"/>
</dbReference>
<dbReference type="HAMAP" id="MF_00445">
    <property type="entry name" value="NDH1_NuoN_1"/>
    <property type="match status" value="1"/>
</dbReference>
<accession>A0A0A7LFU2</accession>
<dbReference type="STRING" id="1577791.Mpt1_c12550"/>
<feature type="transmembrane region" description="Helical" evidence="5">
    <location>
        <begin position="175"/>
        <end position="198"/>
    </location>
</feature>
<feature type="transmembrane region" description="Helical" evidence="5">
    <location>
        <begin position="392"/>
        <end position="413"/>
    </location>
</feature>
<dbReference type="EC" id="1.12.98.3" evidence="7"/>
<feature type="transmembrane region" description="Helical" evidence="5">
    <location>
        <begin position="86"/>
        <end position="110"/>
    </location>
</feature>
<keyword evidence="7" id="KW-0560">Oxidoreductase</keyword>
<evidence type="ECO:0000256" key="5">
    <source>
        <dbReference type="SAM" id="Phobius"/>
    </source>
</evidence>
<feature type="transmembrane region" description="Helical" evidence="5">
    <location>
        <begin position="323"/>
        <end position="345"/>
    </location>
</feature>
<dbReference type="HOGENOM" id="CLU_007100_1_1_2"/>
<evidence type="ECO:0000313" key="7">
    <source>
        <dbReference type="EMBL" id="AIZ57117.1"/>
    </source>
</evidence>
<feature type="transmembrane region" description="Helical" evidence="5">
    <location>
        <begin position="145"/>
        <end position="163"/>
    </location>
</feature>
<evidence type="ECO:0000259" key="6">
    <source>
        <dbReference type="Pfam" id="PF00361"/>
    </source>
</evidence>
<proteinExistence type="inferred from homology"/>
<evidence type="ECO:0000313" key="8">
    <source>
        <dbReference type="Proteomes" id="UP000030787"/>
    </source>
</evidence>
<feature type="transmembrane region" description="Helical" evidence="5">
    <location>
        <begin position="122"/>
        <end position="139"/>
    </location>
</feature>
<feature type="transmembrane region" description="Helical" evidence="5">
    <location>
        <begin position="218"/>
        <end position="235"/>
    </location>
</feature>
<feature type="transmembrane region" description="Helical" evidence="5">
    <location>
        <begin position="44"/>
        <end position="66"/>
    </location>
</feature>
<dbReference type="GO" id="GO:0051911">
    <property type="term" value="F:Methanosarcina-phenazine hydrogenase activity"/>
    <property type="evidence" value="ECO:0007669"/>
    <property type="project" value="UniProtKB-EC"/>
</dbReference>
<keyword evidence="3 5" id="KW-1133">Transmembrane helix</keyword>
<comment type="subcellular location">
    <subcellularLocation>
        <location evidence="1">Membrane</location>
        <topology evidence="1">Multi-pass membrane protein</topology>
    </subcellularLocation>
</comment>
<sequence>MMYVDPSAITTIFGDFTPLAPMIIMIIGALIMPAVYFGTKRRNVVTGITLAIVAISMIINIIMMLGKYTDGYGVTGVNALGENLYLFTYDAFAGVMILLFQTVVLLAALVSSSSTETTRHHFGAFNSLLLAAAVGMMFVATANDLITIFLGVELASITSYVLVSMKRKDPRSAEAAVKYVIIGGLSTALTLYGLSMLYGVTGNTNISEIAATLAGSGFSWAFGIAMITLIAGLGFKVAAAPFHAWAPDVYEGAPTPVTMFLATGSKKVGFVALFKIFLMIFVVASASEAFNMMEVRYVFAIIAAITMTVGNIIAISQNNIKRMLAYSSIANAGYILIVMAVASEYALSSGLFYMFVHVFMKGGAFLIVGGLISAGIGEKISDYQGLAKRAPFLAIAMMLFLFSLAGIPPLAGFTGKFFLFSSAIFVDGQMAQWVWLAFIAVLNSAISLYYYVRVIKVMFIEKGATTDKVKIPKPFTAAIVICLAFVIILGVYPQLLMDFCTSAASALLG</sequence>
<dbReference type="NCBIfam" id="TIGR01770">
    <property type="entry name" value="NDH_I_N"/>
    <property type="match status" value="1"/>
</dbReference>
<name>A0A0A7LFU2_9ARCH</name>
<feature type="domain" description="NADH:quinone oxidoreductase/Mrp antiporter transmembrane" evidence="6">
    <location>
        <begin position="142"/>
        <end position="446"/>
    </location>
</feature>
<dbReference type="Proteomes" id="UP000030787">
    <property type="component" value="Chromosome"/>
</dbReference>
<organism evidence="7 8">
    <name type="scientific">Candidatus Methanoplasma termitum</name>
    <dbReference type="NCBI Taxonomy" id="1577791"/>
    <lineage>
        <taxon>Archaea</taxon>
        <taxon>Methanobacteriati</taxon>
        <taxon>Thermoplasmatota</taxon>
        <taxon>Thermoplasmata</taxon>
        <taxon>Methanomassiliicoccales</taxon>
        <taxon>Methanomassiliicoccaceae</taxon>
        <taxon>Candidatus Methanoplasma</taxon>
    </lineage>
</organism>
<dbReference type="AlphaFoldDB" id="A0A0A7LFU2"/>
<evidence type="ECO:0000256" key="3">
    <source>
        <dbReference type="ARBA" id="ARBA00022989"/>
    </source>
</evidence>
<keyword evidence="2 5" id="KW-0812">Transmembrane</keyword>
<keyword evidence="4 5" id="KW-0472">Membrane</keyword>
<dbReference type="InterPro" id="IPR001750">
    <property type="entry name" value="ND/Mrp_TM"/>
</dbReference>
<dbReference type="Pfam" id="PF00361">
    <property type="entry name" value="Proton_antipo_M"/>
    <property type="match status" value="1"/>
</dbReference>
<dbReference type="PANTHER" id="PTHR22773">
    <property type="entry name" value="NADH DEHYDROGENASE"/>
    <property type="match status" value="1"/>
</dbReference>
<dbReference type="GeneID" id="24818916"/>
<dbReference type="GO" id="GO:0008137">
    <property type="term" value="F:NADH dehydrogenase (ubiquinone) activity"/>
    <property type="evidence" value="ECO:0007669"/>
    <property type="project" value="InterPro"/>
</dbReference>
<keyword evidence="8" id="KW-1185">Reference proteome</keyword>
<dbReference type="InterPro" id="IPR010096">
    <property type="entry name" value="NADH-Q_OxRdtase_suN/2"/>
</dbReference>
<evidence type="ECO:0000256" key="4">
    <source>
        <dbReference type="ARBA" id="ARBA00023136"/>
    </source>
</evidence>
<feature type="transmembrane region" description="Helical" evidence="5">
    <location>
        <begin position="20"/>
        <end position="37"/>
    </location>
</feature>
<gene>
    <name evidence="7" type="primary">fpoN</name>
    <name evidence="7" type="ORF">Mpt1_c12550</name>
</gene>
<feature type="transmembrane region" description="Helical" evidence="5">
    <location>
        <begin position="433"/>
        <end position="452"/>
    </location>
</feature>
<feature type="transmembrane region" description="Helical" evidence="5">
    <location>
        <begin position="297"/>
        <end position="316"/>
    </location>
</feature>
<dbReference type="KEGG" id="mear:Mpt1_c12550"/>
<feature type="transmembrane region" description="Helical" evidence="5">
    <location>
        <begin position="351"/>
        <end position="372"/>
    </location>
</feature>
<evidence type="ECO:0000256" key="1">
    <source>
        <dbReference type="ARBA" id="ARBA00004141"/>
    </source>
</evidence>
<dbReference type="RefSeq" id="WP_238603111.1">
    <property type="nucleotide sequence ID" value="NZ_CP010070.1"/>
</dbReference>